<organism evidence="1 2">
    <name type="scientific">Rhabditophanes sp. KR3021</name>
    <dbReference type="NCBI Taxonomy" id="114890"/>
    <lineage>
        <taxon>Eukaryota</taxon>
        <taxon>Metazoa</taxon>
        <taxon>Ecdysozoa</taxon>
        <taxon>Nematoda</taxon>
        <taxon>Chromadorea</taxon>
        <taxon>Rhabditida</taxon>
        <taxon>Tylenchina</taxon>
        <taxon>Panagrolaimomorpha</taxon>
        <taxon>Strongyloidoidea</taxon>
        <taxon>Alloionematidae</taxon>
        <taxon>Rhabditophanes</taxon>
    </lineage>
</organism>
<proteinExistence type="predicted"/>
<evidence type="ECO:0000313" key="1">
    <source>
        <dbReference type="Proteomes" id="UP000095286"/>
    </source>
</evidence>
<dbReference type="Proteomes" id="UP000095286">
    <property type="component" value="Unplaced"/>
</dbReference>
<sequence length="259" mass="29152">MALQPHPSTTIQVEESEDGYDCCCCFDNPKFKKLLKGLFYGQVLSLCLCGTGIGSQKLSEYKVNTPMAQSFLNYFFLAFVYGIALLFRNGSESIYDILRKRGLKYVLLAVIDVEANYLVVWSYQYTNLTSVQLLDCATIPFVMILSFFMLRVRYLTIHIIGVAFCLIGICFVIWSDAIQSSGPSTDAPNKYLGDFLCIASSALYACSNTGEEKLIKQHSRSEYLGLVGIFGSIIAGLQLALFEREKLEEVKWDWTVISW</sequence>
<protein>
    <submittedName>
        <fullName evidence="2">Solute carrier family 35 member F1</fullName>
    </submittedName>
</protein>
<evidence type="ECO:0000313" key="2">
    <source>
        <dbReference type="WBParaSite" id="RSKR_0000928700.1"/>
    </source>
</evidence>
<dbReference type="WBParaSite" id="RSKR_0000928700.1">
    <property type="protein sequence ID" value="RSKR_0000928700.1"/>
    <property type="gene ID" value="RSKR_0000928700"/>
</dbReference>
<accession>A0AC35U9S1</accession>
<reference evidence="2" key="1">
    <citation type="submission" date="2016-11" db="UniProtKB">
        <authorList>
            <consortium name="WormBaseParasite"/>
        </authorList>
    </citation>
    <scope>IDENTIFICATION</scope>
    <source>
        <strain evidence="2">KR3021</strain>
    </source>
</reference>
<name>A0AC35U9S1_9BILA</name>